<dbReference type="InterPro" id="IPR003959">
    <property type="entry name" value="ATPase_AAA_core"/>
</dbReference>
<evidence type="ECO:0000313" key="9">
    <source>
        <dbReference type="Proteomes" id="UP001500957"/>
    </source>
</evidence>
<gene>
    <name evidence="8" type="ORF">GCM10009547_07530</name>
</gene>
<dbReference type="RefSeq" id="WP_344601755.1">
    <property type="nucleotide sequence ID" value="NZ_BAAAHE010000007.1"/>
</dbReference>
<evidence type="ECO:0000256" key="5">
    <source>
        <dbReference type="RuleBase" id="RU003651"/>
    </source>
</evidence>
<accession>A0ABN1GBT6</accession>
<dbReference type="PROSITE" id="PS00674">
    <property type="entry name" value="AAA"/>
    <property type="match status" value="1"/>
</dbReference>
<comment type="similarity">
    <text evidence="5">Belongs to the AAA ATPase family.</text>
</comment>
<organism evidence="8 9">
    <name type="scientific">Sporichthya brevicatena</name>
    <dbReference type="NCBI Taxonomy" id="171442"/>
    <lineage>
        <taxon>Bacteria</taxon>
        <taxon>Bacillati</taxon>
        <taxon>Actinomycetota</taxon>
        <taxon>Actinomycetes</taxon>
        <taxon>Sporichthyales</taxon>
        <taxon>Sporichthyaceae</taxon>
        <taxon>Sporichthya</taxon>
    </lineage>
</organism>
<dbReference type="InterPro" id="IPR027417">
    <property type="entry name" value="P-loop_NTPase"/>
</dbReference>
<dbReference type="Gene3D" id="1.10.8.60">
    <property type="match status" value="1"/>
</dbReference>
<evidence type="ECO:0000256" key="1">
    <source>
        <dbReference type="ARBA" id="ARBA00001947"/>
    </source>
</evidence>
<evidence type="ECO:0000256" key="6">
    <source>
        <dbReference type="SAM" id="MobiDB-lite"/>
    </source>
</evidence>
<dbReference type="InterPro" id="IPR003960">
    <property type="entry name" value="ATPase_AAA_CS"/>
</dbReference>
<protein>
    <recommendedName>
        <fullName evidence="7">AAA+ ATPase domain-containing protein</fullName>
    </recommendedName>
</protein>
<evidence type="ECO:0000313" key="8">
    <source>
        <dbReference type="EMBL" id="GAA0608073.1"/>
    </source>
</evidence>
<dbReference type="SUPFAM" id="SSF52540">
    <property type="entry name" value="P-loop containing nucleoside triphosphate hydrolases"/>
    <property type="match status" value="1"/>
</dbReference>
<comment type="caution">
    <text evidence="8">The sequence shown here is derived from an EMBL/GenBank/DDBJ whole genome shotgun (WGS) entry which is preliminary data.</text>
</comment>
<dbReference type="InterPro" id="IPR041569">
    <property type="entry name" value="AAA_lid_3"/>
</dbReference>
<evidence type="ECO:0000256" key="4">
    <source>
        <dbReference type="ARBA" id="ARBA00023049"/>
    </source>
</evidence>
<keyword evidence="5" id="KW-0067">ATP-binding</keyword>
<feature type="compositionally biased region" description="Basic and acidic residues" evidence="6">
    <location>
        <begin position="1"/>
        <end position="14"/>
    </location>
</feature>
<dbReference type="InterPro" id="IPR003593">
    <property type="entry name" value="AAA+_ATPase"/>
</dbReference>
<keyword evidence="9" id="KW-1185">Reference proteome</keyword>
<dbReference type="Pfam" id="PF17862">
    <property type="entry name" value="AAA_lid_3"/>
    <property type="match status" value="1"/>
</dbReference>
<evidence type="ECO:0000256" key="2">
    <source>
        <dbReference type="ARBA" id="ARBA00022723"/>
    </source>
</evidence>
<keyword evidence="5" id="KW-0547">Nucleotide-binding</keyword>
<keyword evidence="4" id="KW-0378">Hydrolase</keyword>
<name>A0ABN1GBT6_9ACTN</name>
<feature type="region of interest" description="Disordered" evidence="6">
    <location>
        <begin position="1"/>
        <end position="22"/>
    </location>
</feature>
<evidence type="ECO:0000256" key="3">
    <source>
        <dbReference type="ARBA" id="ARBA00022833"/>
    </source>
</evidence>
<dbReference type="Proteomes" id="UP001500957">
    <property type="component" value="Unassembled WGS sequence"/>
</dbReference>
<dbReference type="Pfam" id="PF00004">
    <property type="entry name" value="AAA"/>
    <property type="match status" value="1"/>
</dbReference>
<dbReference type="SMART" id="SM00382">
    <property type="entry name" value="AAA"/>
    <property type="match status" value="1"/>
</dbReference>
<dbReference type="PANTHER" id="PTHR23076:SF97">
    <property type="entry name" value="ATP-DEPENDENT ZINC METALLOPROTEASE YME1L1"/>
    <property type="match status" value="1"/>
</dbReference>
<keyword evidence="3" id="KW-0862">Zinc</keyword>
<keyword evidence="4" id="KW-0645">Protease</keyword>
<dbReference type="PANTHER" id="PTHR23076">
    <property type="entry name" value="METALLOPROTEASE M41 FTSH"/>
    <property type="match status" value="1"/>
</dbReference>
<feature type="domain" description="AAA+ ATPase" evidence="7">
    <location>
        <begin position="62"/>
        <end position="199"/>
    </location>
</feature>
<dbReference type="EMBL" id="BAAAHE010000007">
    <property type="protein sequence ID" value="GAA0608073.1"/>
    <property type="molecule type" value="Genomic_DNA"/>
</dbReference>
<sequence>MRVFRRSGEVRTRTEPPLGFTDHDSRTHFSDVAGLDHIVAELRDLVDYVSDPGRFERLNARPPRGILLHGEPGCGKTLLARALAAEINVPFYFVSATSFVERFVGLGASRVREVFENAAADAPCIVFLDELDAAGRRRSDGDGDREFDHTLNQLLVDLDGFFSAPGVVTLAATNRPELLDPALIRPGRFDRKIRVPLPDLDGRLAVLRLHAATRPGAADLDWATVAAKTEGRSPAELANLVNEAALLAVRARCEAVRWVHVELALERMDAWDVVH</sequence>
<dbReference type="Gene3D" id="3.40.50.300">
    <property type="entry name" value="P-loop containing nucleotide triphosphate hydrolases"/>
    <property type="match status" value="1"/>
</dbReference>
<keyword evidence="2" id="KW-0479">Metal-binding</keyword>
<proteinExistence type="inferred from homology"/>
<reference evidence="8 9" key="1">
    <citation type="journal article" date="2019" name="Int. J. Syst. Evol. Microbiol.">
        <title>The Global Catalogue of Microorganisms (GCM) 10K type strain sequencing project: providing services to taxonomists for standard genome sequencing and annotation.</title>
        <authorList>
            <consortium name="The Broad Institute Genomics Platform"/>
            <consortium name="The Broad Institute Genome Sequencing Center for Infectious Disease"/>
            <person name="Wu L."/>
            <person name="Ma J."/>
        </authorList>
    </citation>
    <scope>NUCLEOTIDE SEQUENCE [LARGE SCALE GENOMIC DNA]</scope>
    <source>
        <strain evidence="8 9">JCM 10671</strain>
    </source>
</reference>
<keyword evidence="4" id="KW-0482">Metalloprotease</keyword>
<evidence type="ECO:0000259" key="7">
    <source>
        <dbReference type="SMART" id="SM00382"/>
    </source>
</evidence>
<comment type="cofactor">
    <cofactor evidence="1">
        <name>Zn(2+)</name>
        <dbReference type="ChEBI" id="CHEBI:29105"/>
    </cofactor>
</comment>